<proteinExistence type="predicted"/>
<evidence type="ECO:0000256" key="1">
    <source>
        <dbReference type="SAM" id="MobiDB-lite"/>
    </source>
</evidence>
<comment type="caution">
    <text evidence="2">The sequence shown here is derived from an EMBL/GenBank/DDBJ whole genome shotgun (WGS) entry which is preliminary data.</text>
</comment>
<organism evidence="2 3">
    <name type="scientific">Chiloscyllium punctatum</name>
    <name type="common">Brownbanded bambooshark</name>
    <name type="synonym">Hemiscyllium punctatum</name>
    <dbReference type="NCBI Taxonomy" id="137246"/>
    <lineage>
        <taxon>Eukaryota</taxon>
        <taxon>Metazoa</taxon>
        <taxon>Chordata</taxon>
        <taxon>Craniata</taxon>
        <taxon>Vertebrata</taxon>
        <taxon>Chondrichthyes</taxon>
        <taxon>Elasmobranchii</taxon>
        <taxon>Galeomorphii</taxon>
        <taxon>Galeoidea</taxon>
        <taxon>Orectolobiformes</taxon>
        <taxon>Hemiscylliidae</taxon>
        <taxon>Chiloscyllium</taxon>
    </lineage>
</organism>
<dbReference type="EMBL" id="BEZZ01106354">
    <property type="protein sequence ID" value="GCC43288.1"/>
    <property type="molecule type" value="Genomic_DNA"/>
</dbReference>
<sequence length="91" mass="10139">MCIPDRATPGYCESHSHCLTPNDRACPANTGCEPGALLRDPKRPPAEDHSHTQSYRVLYRYLTARPTLFTGSDNGRQRSPSQGTGKLLRER</sequence>
<name>A0A401TKX3_CHIPU</name>
<gene>
    <name evidence="2" type="ORF">chiPu_0027527</name>
</gene>
<evidence type="ECO:0000313" key="2">
    <source>
        <dbReference type="EMBL" id="GCC43288.1"/>
    </source>
</evidence>
<dbReference type="Proteomes" id="UP000287033">
    <property type="component" value="Unassembled WGS sequence"/>
</dbReference>
<reference evidence="2 3" key="1">
    <citation type="journal article" date="2018" name="Nat. Ecol. Evol.">
        <title>Shark genomes provide insights into elasmobranch evolution and the origin of vertebrates.</title>
        <authorList>
            <person name="Hara Y"/>
            <person name="Yamaguchi K"/>
            <person name="Onimaru K"/>
            <person name="Kadota M"/>
            <person name="Koyanagi M"/>
            <person name="Keeley SD"/>
            <person name="Tatsumi K"/>
            <person name="Tanaka K"/>
            <person name="Motone F"/>
            <person name="Kageyama Y"/>
            <person name="Nozu R"/>
            <person name="Adachi N"/>
            <person name="Nishimura O"/>
            <person name="Nakagawa R"/>
            <person name="Tanegashima C"/>
            <person name="Kiyatake I"/>
            <person name="Matsumoto R"/>
            <person name="Murakumo K"/>
            <person name="Nishida K"/>
            <person name="Terakita A"/>
            <person name="Kuratani S"/>
            <person name="Sato K"/>
            <person name="Hyodo S Kuraku.S."/>
        </authorList>
    </citation>
    <scope>NUCLEOTIDE SEQUENCE [LARGE SCALE GENOMIC DNA]</scope>
</reference>
<accession>A0A401TKX3</accession>
<protein>
    <submittedName>
        <fullName evidence="2">Uncharacterized protein</fullName>
    </submittedName>
</protein>
<evidence type="ECO:0000313" key="3">
    <source>
        <dbReference type="Proteomes" id="UP000287033"/>
    </source>
</evidence>
<feature type="region of interest" description="Disordered" evidence="1">
    <location>
        <begin position="67"/>
        <end position="91"/>
    </location>
</feature>
<feature type="compositionally biased region" description="Polar residues" evidence="1">
    <location>
        <begin position="69"/>
        <end position="84"/>
    </location>
</feature>
<dbReference type="AlphaFoldDB" id="A0A401TKX3"/>
<keyword evidence="3" id="KW-1185">Reference proteome</keyword>